<name>A0AAN7HM37_9PEZI</name>
<keyword evidence="1" id="KW-0812">Transmembrane</keyword>
<accession>A0AAN7HM37</accession>
<protein>
    <submittedName>
        <fullName evidence="2">Uncharacterized protein</fullName>
    </submittedName>
</protein>
<proteinExistence type="predicted"/>
<sequence length="654" mass="73613">MDSNATAKLFAYSTQEQWDAIIRSGMPLVLGRNTWVFVISFLTLLYQLVAVRLFRPYSMALFWFYHEEYQEWYSDQFRVAMANTKTPISALTAPPAYRVLLRYARATRQREKILALFWLFGAIVLTVMPFLVPVLQDRFIPIVQGVPGSSQGCGPILNFTTSIGGSKFDKLLALDMLKKVDLSGYNYNGTTAASVGLNNPKDRINLSRTCPQWAPVCDRANPLTLDIDYWVKRSDFHIGNPNPSEDPEFGVLNTCYLPERHVKFLETNEDGNQFYGMLYGPVNASGYEDVTLAVTPGERFGYGYWMSSYVNSRHRMDPWFPNQTTLDHDGIRTILFYHFSSVSNIAQSDDPLFRTNNTPIGDEGRFLYYKAVNPVICNTTYSFCPAAEDCLRFNGTAAIVDYSDQKGVDSGDMAMAFLELIYFNLWFSPFSFMAAGGEAVLASQTLLEGSTQMAVQDLSAHSELIRLALADRARLVASAERAASGWRKYDPSAVALDGGNLTQELRQQCQWTLVSDPTGRVTTSTRAIIILSIVGGIPLLLTFTGPLWRFLFWRQLFVFTLRWRMRTAAHLHRTTIERGEDDRFWPGGVEDEWPVGKGVVDKVGLVSTGSGYHAIYRPDAELAREPGRRASCLEAVPLRERGEKTGSQSPRTWS</sequence>
<gene>
    <name evidence="2" type="ORF">C7999DRAFT_15611</name>
</gene>
<evidence type="ECO:0000313" key="3">
    <source>
        <dbReference type="Proteomes" id="UP001303647"/>
    </source>
</evidence>
<organism evidence="2 3">
    <name type="scientific">Corynascus novoguineensis</name>
    <dbReference type="NCBI Taxonomy" id="1126955"/>
    <lineage>
        <taxon>Eukaryota</taxon>
        <taxon>Fungi</taxon>
        <taxon>Dikarya</taxon>
        <taxon>Ascomycota</taxon>
        <taxon>Pezizomycotina</taxon>
        <taxon>Sordariomycetes</taxon>
        <taxon>Sordariomycetidae</taxon>
        <taxon>Sordariales</taxon>
        <taxon>Chaetomiaceae</taxon>
        <taxon>Corynascus</taxon>
    </lineage>
</organism>
<dbReference type="Proteomes" id="UP001303647">
    <property type="component" value="Unassembled WGS sequence"/>
</dbReference>
<feature type="transmembrane region" description="Helical" evidence="1">
    <location>
        <begin position="527"/>
        <end position="552"/>
    </location>
</feature>
<comment type="caution">
    <text evidence="2">The sequence shown here is derived from an EMBL/GenBank/DDBJ whole genome shotgun (WGS) entry which is preliminary data.</text>
</comment>
<dbReference type="AlphaFoldDB" id="A0AAN7HM37"/>
<keyword evidence="1" id="KW-1133">Transmembrane helix</keyword>
<feature type="transmembrane region" description="Helical" evidence="1">
    <location>
        <begin position="113"/>
        <end position="132"/>
    </location>
</feature>
<evidence type="ECO:0000313" key="2">
    <source>
        <dbReference type="EMBL" id="KAK4246243.1"/>
    </source>
</evidence>
<keyword evidence="1" id="KW-0472">Membrane</keyword>
<reference evidence="2" key="1">
    <citation type="journal article" date="2023" name="Mol. Phylogenet. Evol.">
        <title>Genome-scale phylogeny and comparative genomics of the fungal order Sordariales.</title>
        <authorList>
            <person name="Hensen N."/>
            <person name="Bonometti L."/>
            <person name="Westerberg I."/>
            <person name="Brannstrom I.O."/>
            <person name="Guillou S."/>
            <person name="Cros-Aarteil S."/>
            <person name="Calhoun S."/>
            <person name="Haridas S."/>
            <person name="Kuo A."/>
            <person name="Mondo S."/>
            <person name="Pangilinan J."/>
            <person name="Riley R."/>
            <person name="LaButti K."/>
            <person name="Andreopoulos B."/>
            <person name="Lipzen A."/>
            <person name="Chen C."/>
            <person name="Yan M."/>
            <person name="Daum C."/>
            <person name="Ng V."/>
            <person name="Clum A."/>
            <person name="Steindorff A."/>
            <person name="Ohm R.A."/>
            <person name="Martin F."/>
            <person name="Silar P."/>
            <person name="Natvig D.O."/>
            <person name="Lalanne C."/>
            <person name="Gautier V."/>
            <person name="Ament-Velasquez S.L."/>
            <person name="Kruys A."/>
            <person name="Hutchinson M.I."/>
            <person name="Powell A.J."/>
            <person name="Barry K."/>
            <person name="Miller A.N."/>
            <person name="Grigoriev I.V."/>
            <person name="Debuchy R."/>
            <person name="Gladieux P."/>
            <person name="Hiltunen Thoren M."/>
            <person name="Johannesson H."/>
        </authorList>
    </citation>
    <scope>NUCLEOTIDE SEQUENCE</scope>
    <source>
        <strain evidence="2">CBS 359.72</strain>
    </source>
</reference>
<reference evidence="2" key="2">
    <citation type="submission" date="2023-05" db="EMBL/GenBank/DDBJ databases">
        <authorList>
            <consortium name="Lawrence Berkeley National Laboratory"/>
            <person name="Steindorff A."/>
            <person name="Hensen N."/>
            <person name="Bonometti L."/>
            <person name="Westerberg I."/>
            <person name="Brannstrom I.O."/>
            <person name="Guillou S."/>
            <person name="Cros-Aarteil S."/>
            <person name="Calhoun S."/>
            <person name="Haridas S."/>
            <person name="Kuo A."/>
            <person name="Mondo S."/>
            <person name="Pangilinan J."/>
            <person name="Riley R."/>
            <person name="Labutti K."/>
            <person name="Andreopoulos B."/>
            <person name="Lipzen A."/>
            <person name="Chen C."/>
            <person name="Yanf M."/>
            <person name="Daum C."/>
            <person name="Ng V."/>
            <person name="Clum A."/>
            <person name="Ohm R."/>
            <person name="Martin F."/>
            <person name="Silar P."/>
            <person name="Natvig D."/>
            <person name="Lalanne C."/>
            <person name="Gautier V."/>
            <person name="Ament-Velasquez S.L."/>
            <person name="Kruys A."/>
            <person name="Hutchinson M.I."/>
            <person name="Powell A.J."/>
            <person name="Barry K."/>
            <person name="Miller A.N."/>
            <person name="Grigoriev I.V."/>
            <person name="Debuchy R."/>
            <person name="Gladieux P."/>
            <person name="Thoren M.H."/>
            <person name="Johannesson H."/>
        </authorList>
    </citation>
    <scope>NUCLEOTIDE SEQUENCE</scope>
    <source>
        <strain evidence="2">CBS 359.72</strain>
    </source>
</reference>
<dbReference type="EMBL" id="MU857679">
    <property type="protein sequence ID" value="KAK4246243.1"/>
    <property type="molecule type" value="Genomic_DNA"/>
</dbReference>
<keyword evidence="3" id="KW-1185">Reference proteome</keyword>
<evidence type="ECO:0000256" key="1">
    <source>
        <dbReference type="SAM" id="Phobius"/>
    </source>
</evidence>
<feature type="transmembrane region" description="Helical" evidence="1">
    <location>
        <begin position="34"/>
        <end position="54"/>
    </location>
</feature>